<dbReference type="PANTHER" id="PTHR42879:SF6">
    <property type="entry name" value="NADPH-DEPENDENT REDUCTASE BACG"/>
    <property type="match status" value="1"/>
</dbReference>
<sequence length="262" mass="27751">MTSSLKGFNALICGSTSGIGQATAIEFSNLGANVTLFARNEKKLKSTIAKLKINGDQSHQYLVGDFDDDASIKTTITNHVQNGNKYHILINNSGGPKGGPIIQANPDEFVNGFNRHLICNHILFQALHSGMKNFNYGRVINIISTSVKQPIPGLGVSNTIRGAVASWAKTLSFEVGEDGITVNNILPGFTDTERLSSLIKSRTDASGNSEQEVANSMLAQVPAGRFGKPEETAKAIAFLASPTAGYINGVSLAVDGGRLSCI</sequence>
<dbReference type="PANTHER" id="PTHR42879">
    <property type="entry name" value="3-OXOACYL-(ACYL-CARRIER-PROTEIN) REDUCTASE"/>
    <property type="match status" value="1"/>
</dbReference>
<dbReference type="InterPro" id="IPR050259">
    <property type="entry name" value="SDR"/>
</dbReference>
<accession>A0A381UY01</accession>
<dbReference type="InterPro" id="IPR002347">
    <property type="entry name" value="SDR_fam"/>
</dbReference>
<dbReference type="Pfam" id="PF13561">
    <property type="entry name" value="adh_short_C2"/>
    <property type="match status" value="1"/>
</dbReference>
<organism evidence="2">
    <name type="scientific">marine metagenome</name>
    <dbReference type="NCBI Taxonomy" id="408172"/>
    <lineage>
        <taxon>unclassified sequences</taxon>
        <taxon>metagenomes</taxon>
        <taxon>ecological metagenomes</taxon>
    </lineage>
</organism>
<dbReference type="PRINTS" id="PR00081">
    <property type="entry name" value="GDHRDH"/>
</dbReference>
<evidence type="ECO:0008006" key="3">
    <source>
        <dbReference type="Google" id="ProtNLM"/>
    </source>
</evidence>
<dbReference type="InterPro" id="IPR036291">
    <property type="entry name" value="NAD(P)-bd_dom_sf"/>
</dbReference>
<dbReference type="Gene3D" id="3.40.50.720">
    <property type="entry name" value="NAD(P)-binding Rossmann-like Domain"/>
    <property type="match status" value="1"/>
</dbReference>
<name>A0A381UY01_9ZZZZ</name>
<proteinExistence type="inferred from homology"/>
<dbReference type="SUPFAM" id="SSF51735">
    <property type="entry name" value="NAD(P)-binding Rossmann-fold domains"/>
    <property type="match status" value="1"/>
</dbReference>
<reference evidence="2" key="1">
    <citation type="submission" date="2018-05" db="EMBL/GenBank/DDBJ databases">
        <authorList>
            <person name="Lanie J.A."/>
            <person name="Ng W.-L."/>
            <person name="Kazmierczak K.M."/>
            <person name="Andrzejewski T.M."/>
            <person name="Davidsen T.M."/>
            <person name="Wayne K.J."/>
            <person name="Tettelin H."/>
            <person name="Glass J.I."/>
            <person name="Rusch D."/>
            <person name="Podicherti R."/>
            <person name="Tsui H.-C.T."/>
            <person name="Winkler M.E."/>
        </authorList>
    </citation>
    <scope>NUCLEOTIDE SEQUENCE</scope>
</reference>
<evidence type="ECO:0000313" key="2">
    <source>
        <dbReference type="EMBL" id="SVA32990.1"/>
    </source>
</evidence>
<dbReference type="AlphaFoldDB" id="A0A381UY01"/>
<evidence type="ECO:0000256" key="1">
    <source>
        <dbReference type="ARBA" id="ARBA00006484"/>
    </source>
</evidence>
<dbReference type="EMBL" id="UINC01007378">
    <property type="protein sequence ID" value="SVA32990.1"/>
    <property type="molecule type" value="Genomic_DNA"/>
</dbReference>
<comment type="similarity">
    <text evidence="1">Belongs to the short-chain dehydrogenases/reductases (SDR) family.</text>
</comment>
<protein>
    <recommendedName>
        <fullName evidence="3">Short-chain dehydrogenase</fullName>
    </recommendedName>
</protein>
<gene>
    <name evidence="2" type="ORF">METZ01_LOCUS85844</name>
</gene>